<gene>
    <name evidence="1" type="ORF">DRJ00_03120</name>
</gene>
<evidence type="ECO:0000313" key="2">
    <source>
        <dbReference type="Proteomes" id="UP000279422"/>
    </source>
</evidence>
<comment type="caution">
    <text evidence="1">The sequence shown here is derived from an EMBL/GenBank/DDBJ whole genome shotgun (WGS) entry which is preliminary data.</text>
</comment>
<dbReference type="Proteomes" id="UP000279422">
    <property type="component" value="Unassembled WGS sequence"/>
</dbReference>
<dbReference type="EMBL" id="QMPZ01000026">
    <property type="protein sequence ID" value="RLE09857.1"/>
    <property type="molecule type" value="Genomic_DNA"/>
</dbReference>
<proteinExistence type="predicted"/>
<dbReference type="Gene3D" id="3.40.630.10">
    <property type="entry name" value="Zn peptidases"/>
    <property type="match status" value="1"/>
</dbReference>
<dbReference type="AlphaFoldDB" id="A0A497E533"/>
<evidence type="ECO:0008006" key="3">
    <source>
        <dbReference type="Google" id="ProtNLM"/>
    </source>
</evidence>
<protein>
    <recommendedName>
        <fullName evidence="3">Peptidase M14 carboxypeptidase A domain-containing protein</fullName>
    </recommendedName>
</protein>
<sequence>MLGLIDDLRYKVKQIRFLKERRRQRIDRWADRIIDGHLVRKGKLVPPRPPVKSDLIDIDAITEEKISQVKFISYEKFMEMELREVESSNRLCSKEGNSEIKVHKVENVDGAGGFDVAGRILPKYTFQLGNMENPRFKILVMAGTHGGESRLARTILEGILQLARPGEERYRLLEKGTILFDPVVDPAGFNNQTRGLVSRTGTAVNAPLVGGGEIQPGLSNPWGLEDRNSVQGRNSLEAQDVLTRSNQAHYRKILGGRASWVYDAHETCEFTHWPDLAFTYGGILLMAHVYISDERLSQLNQLESCLGWWRNLRRFINEHSPLSEPIYREQLLWHDPRIQKIRRIRERIRELGQRTMEERFDRAFLFIPQVERDIRVDESIYIGGMMFRIPRILLGPDVLGFEGMTSESFQQDLVVRAKQTLAALEAQLKVIGLGYKGSEND</sequence>
<name>A0A497E533_UNCAE</name>
<organism evidence="1 2">
    <name type="scientific">Aerophobetes bacterium</name>
    <dbReference type="NCBI Taxonomy" id="2030807"/>
    <lineage>
        <taxon>Bacteria</taxon>
        <taxon>Candidatus Aerophobota</taxon>
    </lineage>
</organism>
<dbReference type="SUPFAM" id="SSF53187">
    <property type="entry name" value="Zn-dependent exopeptidases"/>
    <property type="match status" value="1"/>
</dbReference>
<reference evidence="1 2" key="1">
    <citation type="submission" date="2018-06" db="EMBL/GenBank/DDBJ databases">
        <title>Extensive metabolic versatility and redundancy in microbially diverse, dynamic hydrothermal sediments.</title>
        <authorList>
            <person name="Dombrowski N."/>
            <person name="Teske A."/>
            <person name="Baker B.J."/>
        </authorList>
    </citation>
    <scope>NUCLEOTIDE SEQUENCE [LARGE SCALE GENOMIC DNA]</scope>
    <source>
        <strain evidence="1">B47_G16</strain>
    </source>
</reference>
<accession>A0A497E533</accession>
<evidence type="ECO:0000313" key="1">
    <source>
        <dbReference type="EMBL" id="RLE09857.1"/>
    </source>
</evidence>